<sequence length="1113" mass="120638">MVSPIHDDDTDYSDLDEEAPAPHSSQRPSGPKNRERLSERTPLLSTSPPPPAYADVTRLYGAPPYVPRDESSSTPPYAARHDNATEAADLRVEQPQSMGDPRRDPEDGKKVIKKRRAFTNRKTLACLVLILAVSLFGLMTMTTVKHDKSDDKKKGDDESSPPRGGSSRDGAFPHYERCSYSSLSDETALSFKAKERFSFVEVTEGTNNPSSDINGQVHILSGKEDQKDPVIVEFKVAKSSGASTSHFKVDYTSESLRLNSPASDGGHANGCMEIDLSIYVKPGAKFEHLEVATEHLDIEIEPGLFPPSQDTENPGRDDAFYISNTTDFIAVSGDVSAAYWESGRETRIDLTSGSVSGRFALRDILSIKTKSGSIDVNVEPKPESETDPRPASFSAETVSGSIKAIFPVSGTVEDIPSRLYSTKIDSKSGSIHGDYIHGLNTDIYTASGSIDTNILPYSANSTGSWLRTETVNGGIRVNVLPPYENPKDILKRLRSVHKTKSGSLKIKYPQQWEGKIEAVTMSGHVDLDGKDVKVLKAWKGPVGVHLIAQKGRGSSGMDLGTVSGSIKATIGDVAGCLYSFPSDVGRLIDVDAYVGNDMNAAIGNSNFFDGGTLTVSTYAARYAKVATLPDFAIAAALYDGLNEAITGRYQNVSVTCMSGNCTWGEHTSLAIRSTCFDISSHLKGTHMEQPNGTTTSSWTTDNSATWMDWTLEHLNLTLSNTAAKWRAANYVSVLQAAVVADPNLTLNFNDSQTLLAAFTTIRADDSSVLGSADWDAAPASAMECGLELSLNVYNSSMVNKVLIEHIVASASQRLPKSWLPLPDFNQDSLHPNGLGVDQGTSEWNPVFHPTFLYRDDFALDSAALQQNITAPFKITQKSIQSTVDFLTSLIQQDSNNGTVKAVTQGDQPALYIYGSPFTLLLFNLTDTNATFNAIARSLTTAIRGLGTSPMLGTTQQWIRYYKVRWAFLVLPLSLILAGTTFSILSIVDTYRAQVPSWKANSIATVVHGPDEKLQRVLRAKNHVHCLGMTGETEVKLECFPEGYALTAGQQSAAKISRPTTPVRDEEEHEMGMMRPPTSPQTPGSNEPQSGVGAERGGSRPVSLISPRPAWSSN</sequence>
<feature type="compositionally biased region" description="Acidic residues" evidence="1">
    <location>
        <begin position="8"/>
        <end position="19"/>
    </location>
</feature>
<gene>
    <name evidence="3" type="ORF">D6C90_08801</name>
</gene>
<comment type="caution">
    <text evidence="3">The sequence shown here is derived from an EMBL/GenBank/DDBJ whole genome shotgun (WGS) entry which is preliminary data.</text>
</comment>
<reference evidence="3 4" key="1">
    <citation type="submission" date="2018-10" db="EMBL/GenBank/DDBJ databases">
        <title>Fifty Aureobasidium pullulans genomes reveal a recombining polyextremotolerant generalist.</title>
        <authorList>
            <person name="Gostincar C."/>
            <person name="Turk M."/>
            <person name="Zajc J."/>
            <person name="Gunde-Cimerman N."/>
        </authorList>
    </citation>
    <scope>NUCLEOTIDE SEQUENCE [LARGE SCALE GENOMIC DNA]</scope>
    <source>
        <strain evidence="3 4">EXF-3844</strain>
    </source>
</reference>
<proteinExistence type="predicted"/>
<feature type="compositionally biased region" description="Low complexity" evidence="1">
    <location>
        <begin position="161"/>
        <end position="170"/>
    </location>
</feature>
<organism evidence="3 4">
    <name type="scientific">Aureobasidium pullulans</name>
    <name type="common">Black yeast</name>
    <name type="synonym">Pullularia pullulans</name>
    <dbReference type="NCBI Taxonomy" id="5580"/>
    <lineage>
        <taxon>Eukaryota</taxon>
        <taxon>Fungi</taxon>
        <taxon>Dikarya</taxon>
        <taxon>Ascomycota</taxon>
        <taxon>Pezizomycotina</taxon>
        <taxon>Dothideomycetes</taxon>
        <taxon>Dothideomycetidae</taxon>
        <taxon>Dothideales</taxon>
        <taxon>Saccotheciaceae</taxon>
        <taxon>Aureobasidium</taxon>
    </lineage>
</organism>
<feature type="region of interest" description="Disordered" evidence="1">
    <location>
        <begin position="145"/>
        <end position="173"/>
    </location>
</feature>
<feature type="region of interest" description="Disordered" evidence="1">
    <location>
        <begin position="1"/>
        <end position="112"/>
    </location>
</feature>
<evidence type="ECO:0000256" key="1">
    <source>
        <dbReference type="SAM" id="MobiDB-lite"/>
    </source>
</evidence>
<protein>
    <submittedName>
        <fullName evidence="3">Uncharacterized protein</fullName>
    </submittedName>
</protein>
<evidence type="ECO:0000313" key="3">
    <source>
        <dbReference type="EMBL" id="THZ30156.1"/>
    </source>
</evidence>
<dbReference type="EMBL" id="QZBN01001279">
    <property type="protein sequence ID" value="THZ30156.1"/>
    <property type="molecule type" value="Genomic_DNA"/>
</dbReference>
<keyword evidence="2" id="KW-0472">Membrane</keyword>
<feature type="compositionally biased region" description="Basic and acidic residues" evidence="1">
    <location>
        <begin position="100"/>
        <end position="110"/>
    </location>
</feature>
<dbReference type="PANTHER" id="PTHR35394">
    <property type="entry name" value="DUF3176 DOMAIN-CONTAINING PROTEIN"/>
    <property type="match status" value="1"/>
</dbReference>
<accession>A0A4S9TZE4</accession>
<feature type="compositionally biased region" description="Polar residues" evidence="1">
    <location>
        <begin position="1050"/>
        <end position="1059"/>
    </location>
</feature>
<feature type="region of interest" description="Disordered" evidence="1">
    <location>
        <begin position="1050"/>
        <end position="1113"/>
    </location>
</feature>
<feature type="compositionally biased region" description="Basic and acidic residues" evidence="1">
    <location>
        <begin position="79"/>
        <end position="92"/>
    </location>
</feature>
<evidence type="ECO:0000313" key="4">
    <source>
        <dbReference type="Proteomes" id="UP000310121"/>
    </source>
</evidence>
<dbReference type="PANTHER" id="PTHR35394:SF5">
    <property type="entry name" value="DUF3176 DOMAIN-CONTAINING PROTEIN"/>
    <property type="match status" value="1"/>
</dbReference>
<dbReference type="Proteomes" id="UP000310121">
    <property type="component" value="Unassembled WGS sequence"/>
</dbReference>
<keyword evidence="2" id="KW-1133">Transmembrane helix</keyword>
<feature type="transmembrane region" description="Helical" evidence="2">
    <location>
        <begin position="965"/>
        <end position="987"/>
    </location>
</feature>
<dbReference type="AlphaFoldDB" id="A0A4S9TZE4"/>
<feature type="compositionally biased region" description="Basic and acidic residues" evidence="1">
    <location>
        <begin position="145"/>
        <end position="157"/>
    </location>
</feature>
<evidence type="ECO:0000256" key="2">
    <source>
        <dbReference type="SAM" id="Phobius"/>
    </source>
</evidence>
<keyword evidence="2" id="KW-0812">Transmembrane</keyword>
<feature type="transmembrane region" description="Helical" evidence="2">
    <location>
        <begin position="123"/>
        <end position="144"/>
    </location>
</feature>
<feature type="compositionally biased region" description="Basic and acidic residues" evidence="1">
    <location>
        <begin position="1062"/>
        <end position="1071"/>
    </location>
</feature>
<name>A0A4S9TZE4_AURPU</name>